<name>A0A139LVE4_9BACE</name>
<dbReference type="InterPro" id="IPR024408">
    <property type="entry name" value="Muramidase"/>
</dbReference>
<dbReference type="EMBL" id="LTDF01000016">
    <property type="protein sequence ID" value="KXT55415.1"/>
    <property type="molecule type" value="Genomic_DNA"/>
</dbReference>
<evidence type="ECO:0000313" key="2">
    <source>
        <dbReference type="EMBL" id="KXT55415.1"/>
    </source>
</evidence>
<proteinExistence type="predicted"/>
<protein>
    <recommendedName>
        <fullName evidence="1">N-acetylmuramidase domain-containing protein</fullName>
    </recommendedName>
</protein>
<dbReference type="Proteomes" id="UP000070319">
    <property type="component" value="Unassembled WGS sequence"/>
</dbReference>
<sequence length="66" mass="7765">MLTDCTLEKKLWTFLTVEMFQIMGFNYAACDEDSKENFVQSMCESEYKQLLLFVNFIKNNSSMLCV</sequence>
<evidence type="ECO:0000259" key="1">
    <source>
        <dbReference type="Pfam" id="PF11860"/>
    </source>
</evidence>
<evidence type="ECO:0000313" key="3">
    <source>
        <dbReference type="Proteomes" id="UP000070319"/>
    </source>
</evidence>
<dbReference type="Pfam" id="PF11860">
    <property type="entry name" value="Muramidase"/>
    <property type="match status" value="1"/>
</dbReference>
<accession>A0A139LVE4</accession>
<gene>
    <name evidence="2" type="ORF">HMPREF2531_00150</name>
</gene>
<feature type="domain" description="N-acetylmuramidase" evidence="1">
    <location>
        <begin position="19"/>
        <end position="63"/>
    </location>
</feature>
<dbReference type="AlphaFoldDB" id="A0A139LVE4"/>
<reference evidence="2 3" key="1">
    <citation type="submission" date="2016-02" db="EMBL/GenBank/DDBJ databases">
        <authorList>
            <person name="Wen L."/>
            <person name="He K."/>
            <person name="Yang H."/>
        </authorList>
    </citation>
    <scope>NUCLEOTIDE SEQUENCE [LARGE SCALE GENOMIC DNA]</scope>
    <source>
        <strain evidence="2 3">KLE1704</strain>
    </source>
</reference>
<dbReference type="PATRIC" id="fig|329854.7.peg.154"/>
<organism evidence="2">
    <name type="scientific">Bacteroides intestinalis</name>
    <dbReference type="NCBI Taxonomy" id="329854"/>
    <lineage>
        <taxon>Bacteria</taxon>
        <taxon>Pseudomonadati</taxon>
        <taxon>Bacteroidota</taxon>
        <taxon>Bacteroidia</taxon>
        <taxon>Bacteroidales</taxon>
        <taxon>Bacteroidaceae</taxon>
        <taxon>Bacteroides</taxon>
    </lineage>
</organism>
<comment type="caution">
    <text evidence="2">The sequence shown here is derived from an EMBL/GenBank/DDBJ whole genome shotgun (WGS) entry which is preliminary data.</text>
</comment>